<dbReference type="GO" id="GO:0033765">
    <property type="term" value="F:steroid dehydrogenase activity, acting on the CH-CH group of donors"/>
    <property type="evidence" value="ECO:0007669"/>
    <property type="project" value="UniProtKB-ARBA"/>
</dbReference>
<dbReference type="Pfam" id="PF04205">
    <property type="entry name" value="FMN_bind"/>
    <property type="match status" value="1"/>
</dbReference>
<dbReference type="GO" id="GO:0010181">
    <property type="term" value="F:FMN binding"/>
    <property type="evidence" value="ECO:0007669"/>
    <property type="project" value="InterPro"/>
</dbReference>
<reference evidence="13 14" key="1">
    <citation type="journal article" date="2019" name="Nat. Med.">
        <title>A library of human gut bacterial isolates paired with longitudinal multiomics data enables mechanistic microbiome research.</title>
        <authorList>
            <person name="Poyet M."/>
            <person name="Groussin M."/>
            <person name="Gibbons S.M."/>
            <person name="Avila-Pacheco J."/>
            <person name="Jiang X."/>
            <person name="Kearney S.M."/>
            <person name="Perrotta A.R."/>
            <person name="Berdy B."/>
            <person name="Zhao S."/>
            <person name="Lieberman T.D."/>
            <person name="Swanson P.K."/>
            <person name="Smith M."/>
            <person name="Roesemann S."/>
            <person name="Alexander J.E."/>
            <person name="Rich S.A."/>
            <person name="Livny J."/>
            <person name="Vlamakis H."/>
            <person name="Clish C."/>
            <person name="Bullock K."/>
            <person name="Deik A."/>
            <person name="Scott J."/>
            <person name="Pierce K.A."/>
            <person name="Xavier R.J."/>
            <person name="Alm E.J."/>
        </authorList>
    </citation>
    <scope>NUCLEOTIDE SEQUENCE [LARGE SCALE GENOMIC DNA]</scope>
    <source>
        <strain evidence="11 13">BIOML-A4</strain>
        <strain evidence="12 14">BIOML-A5</strain>
    </source>
</reference>
<dbReference type="Proteomes" id="UP000433575">
    <property type="component" value="Unassembled WGS sequence"/>
</dbReference>
<evidence type="ECO:0000256" key="5">
    <source>
        <dbReference type="ARBA" id="ARBA00022630"/>
    </source>
</evidence>
<feature type="chain" id="PRO_5027087102" description="Urocanate reductase" evidence="9">
    <location>
        <begin position="33"/>
        <end position="588"/>
    </location>
</feature>
<dbReference type="PANTHER" id="PTHR43400">
    <property type="entry name" value="FUMARATE REDUCTASE"/>
    <property type="match status" value="1"/>
</dbReference>
<keyword evidence="7" id="KW-0560">Oxidoreductase</keyword>
<evidence type="ECO:0000256" key="8">
    <source>
        <dbReference type="ARBA" id="ARBA00049922"/>
    </source>
</evidence>
<evidence type="ECO:0000313" key="14">
    <source>
        <dbReference type="Proteomes" id="UP000480929"/>
    </source>
</evidence>
<dbReference type="InterPro" id="IPR027477">
    <property type="entry name" value="Succ_DH/fumarate_Rdtase_cat_sf"/>
</dbReference>
<name>A0A6N7S6Q6_9FIRM</name>
<dbReference type="InterPro" id="IPR036188">
    <property type="entry name" value="FAD/NAD-bd_sf"/>
</dbReference>
<comment type="caution">
    <text evidence="11">The sequence shown here is derived from an EMBL/GenBank/DDBJ whole genome shotgun (WGS) entry which is preliminary data.</text>
</comment>
<evidence type="ECO:0000256" key="1">
    <source>
        <dbReference type="ARBA" id="ARBA00001917"/>
    </source>
</evidence>
<dbReference type="GO" id="GO:0008202">
    <property type="term" value="P:steroid metabolic process"/>
    <property type="evidence" value="ECO:0007669"/>
    <property type="project" value="UniProtKB-ARBA"/>
</dbReference>
<comment type="cofactor">
    <cofactor evidence="2">
        <name>FAD</name>
        <dbReference type="ChEBI" id="CHEBI:57692"/>
    </cofactor>
</comment>
<dbReference type="PANTHER" id="PTHR43400:SF10">
    <property type="entry name" value="3-OXOSTEROID 1-DEHYDROGENASE"/>
    <property type="match status" value="1"/>
</dbReference>
<accession>A0A6N7S6Q6</accession>
<dbReference type="EMBL" id="WKPJ01000012">
    <property type="protein sequence ID" value="MSA89571.1"/>
    <property type="molecule type" value="Genomic_DNA"/>
</dbReference>
<comment type="catalytic activity">
    <reaction evidence="8">
        <text>dihydrourocanate + A = urocanate + AH2</text>
        <dbReference type="Rhea" id="RHEA:36059"/>
        <dbReference type="ChEBI" id="CHEBI:13193"/>
        <dbReference type="ChEBI" id="CHEBI:17499"/>
        <dbReference type="ChEBI" id="CHEBI:27247"/>
        <dbReference type="ChEBI" id="CHEBI:72991"/>
        <dbReference type="EC" id="1.3.99.33"/>
    </reaction>
</comment>
<dbReference type="EMBL" id="WKPI01000013">
    <property type="protein sequence ID" value="MSC33249.1"/>
    <property type="molecule type" value="Genomic_DNA"/>
</dbReference>
<evidence type="ECO:0000313" key="13">
    <source>
        <dbReference type="Proteomes" id="UP000433575"/>
    </source>
</evidence>
<feature type="signal peptide" evidence="9">
    <location>
        <begin position="1"/>
        <end position="32"/>
    </location>
</feature>
<dbReference type="Proteomes" id="UP000480929">
    <property type="component" value="Unassembled WGS sequence"/>
</dbReference>
<dbReference type="Gene3D" id="3.90.700.10">
    <property type="entry name" value="Succinate dehydrogenase/fumarate reductase flavoprotein, catalytic domain"/>
    <property type="match status" value="1"/>
</dbReference>
<gene>
    <name evidence="12" type="ORF">GKD88_08955</name>
    <name evidence="11" type="ORF">GKE08_09550</name>
</gene>
<dbReference type="PROSITE" id="PS51257">
    <property type="entry name" value="PROKAR_LIPOPROTEIN"/>
    <property type="match status" value="1"/>
</dbReference>
<evidence type="ECO:0000256" key="2">
    <source>
        <dbReference type="ARBA" id="ARBA00001974"/>
    </source>
</evidence>
<proteinExistence type="predicted"/>
<comment type="cofactor">
    <cofactor evidence="1">
        <name>FMN</name>
        <dbReference type="ChEBI" id="CHEBI:58210"/>
    </cofactor>
</comment>
<evidence type="ECO:0000256" key="3">
    <source>
        <dbReference type="ARBA" id="ARBA00013137"/>
    </source>
</evidence>
<feature type="domain" description="FMN-binding" evidence="10">
    <location>
        <begin position="53"/>
        <end position="127"/>
    </location>
</feature>
<keyword evidence="9" id="KW-0732">Signal</keyword>
<dbReference type="Gene3D" id="3.90.1010.20">
    <property type="match status" value="1"/>
</dbReference>
<dbReference type="Gene3D" id="3.50.50.60">
    <property type="entry name" value="FAD/NAD(P)-binding domain"/>
    <property type="match status" value="1"/>
</dbReference>
<protein>
    <recommendedName>
        <fullName evidence="4">Urocanate reductase</fullName>
        <ecNumber evidence="3">1.3.99.33</ecNumber>
    </recommendedName>
</protein>
<evidence type="ECO:0000256" key="7">
    <source>
        <dbReference type="ARBA" id="ARBA00023002"/>
    </source>
</evidence>
<evidence type="ECO:0000256" key="9">
    <source>
        <dbReference type="SAM" id="SignalP"/>
    </source>
</evidence>
<dbReference type="EC" id="1.3.99.33" evidence="3"/>
<evidence type="ECO:0000256" key="4">
    <source>
        <dbReference type="ARBA" id="ARBA00015872"/>
    </source>
</evidence>
<dbReference type="InterPro" id="IPR050315">
    <property type="entry name" value="FAD-oxidoreductase_2"/>
</dbReference>
<evidence type="ECO:0000256" key="6">
    <source>
        <dbReference type="ARBA" id="ARBA00022827"/>
    </source>
</evidence>
<dbReference type="SUPFAM" id="SSF51905">
    <property type="entry name" value="FAD/NAD(P)-binding domain"/>
    <property type="match status" value="1"/>
</dbReference>
<dbReference type="InterPro" id="IPR003953">
    <property type="entry name" value="FAD-dep_OxRdtase_2_FAD-bd"/>
</dbReference>
<dbReference type="SMART" id="SM00900">
    <property type="entry name" value="FMN_bind"/>
    <property type="match status" value="1"/>
</dbReference>
<keyword evidence="5" id="KW-0285">Flavoprotein</keyword>
<sequence>MQKEKRERMNTWKKLGAVLLASVLLLSGCAKAPTTQSGTGSYKAGSYTAEAQGMNGAVKVTVTVDQDKIVSVTVDEHNETPGISDGAIEKLPQMIVDQQSLALDALSGATFTSKAILEAAEKALTEAGGDLEALKASTEKEIAEGETETTDIVIVGAGISGIMASYELTLNHPEIKFILVEKLPTVGGSLPATGGAIFGTDSSIHQADGVKSTIDQIVNFFEQTSGSKPANEQLVRNVYESSADTLNVLENLNAPYTGKTEKVDPSNDELFSLRMENKGKGFYDFIKAEVEDKMPFDLRLETTVTELIVENGEVQGVKVEDQNKRYTIEASQVILATGGFGSNPELMQKLAPNYADGVIATNAGATGDGILLTEQFGTQVFGDGTMGSVVNPDRSDLLASTFMVSKEGVRFTNEKAPKYVIQRAVADLPEHQAFVIADSTYADAEGLQKALDSNMAVAYDTLDDLAAAAGIDAEALKAEVAAYNKAIDDQVSPGFGLKAEQANKIETAPFYLETAVVRTFGTIPGIEVNDKAQVLNGEGQPVSGLFASGELIAANAFDSRYPGVGIGISFAANSGRLAAAQAVSLIQK</sequence>
<dbReference type="OrthoDB" id="9806724at2"/>
<keyword evidence="14" id="KW-1185">Reference proteome</keyword>
<evidence type="ECO:0000313" key="12">
    <source>
        <dbReference type="EMBL" id="MSC33249.1"/>
    </source>
</evidence>
<dbReference type="GO" id="GO:0016020">
    <property type="term" value="C:membrane"/>
    <property type="evidence" value="ECO:0007669"/>
    <property type="project" value="InterPro"/>
</dbReference>
<dbReference type="InterPro" id="IPR007329">
    <property type="entry name" value="FMN-bd"/>
</dbReference>
<evidence type="ECO:0000259" key="10">
    <source>
        <dbReference type="SMART" id="SM00900"/>
    </source>
</evidence>
<dbReference type="SUPFAM" id="SSF56425">
    <property type="entry name" value="Succinate dehydrogenase/fumarate reductase flavoprotein, catalytic domain"/>
    <property type="match status" value="1"/>
</dbReference>
<dbReference type="Pfam" id="PF00890">
    <property type="entry name" value="FAD_binding_2"/>
    <property type="match status" value="1"/>
</dbReference>
<keyword evidence="6" id="KW-0274">FAD</keyword>
<evidence type="ECO:0000313" key="11">
    <source>
        <dbReference type="EMBL" id="MSA89571.1"/>
    </source>
</evidence>
<dbReference type="AlphaFoldDB" id="A0A6N7S6Q6"/>
<organism evidence="11 13">
    <name type="scientific">Holdemania massiliensis</name>
    <dbReference type="NCBI Taxonomy" id="1468449"/>
    <lineage>
        <taxon>Bacteria</taxon>
        <taxon>Bacillati</taxon>
        <taxon>Bacillota</taxon>
        <taxon>Erysipelotrichia</taxon>
        <taxon>Erysipelotrichales</taxon>
        <taxon>Erysipelotrichaceae</taxon>
        <taxon>Holdemania</taxon>
    </lineage>
</organism>